<evidence type="ECO:0000313" key="3">
    <source>
        <dbReference type="Proteomes" id="UP000001312"/>
    </source>
</evidence>
<name>A7EM82_SCLS1</name>
<accession>A7EM82</accession>
<evidence type="ECO:0000256" key="1">
    <source>
        <dbReference type="SAM" id="MobiDB-lite"/>
    </source>
</evidence>
<protein>
    <submittedName>
        <fullName evidence="2">Uncharacterized protein</fullName>
    </submittedName>
</protein>
<sequence>MSKRKGAAKLLTLTRPRVRLTKETHSTYRTSNSKVKPHRNWNGVATLSAKECELVCQKPVHSPPERGSFAEGSSATEVG</sequence>
<dbReference type="KEGG" id="ssl:SS1G_06429"/>
<reference evidence="3" key="1">
    <citation type="journal article" date="2011" name="PLoS Genet.">
        <title>Genomic analysis of the necrotrophic fungal pathogens Sclerotinia sclerotiorum and Botrytis cinerea.</title>
        <authorList>
            <person name="Amselem J."/>
            <person name="Cuomo C.A."/>
            <person name="van Kan J.A."/>
            <person name="Viaud M."/>
            <person name="Benito E.P."/>
            <person name="Couloux A."/>
            <person name="Coutinho P.M."/>
            <person name="de Vries R.P."/>
            <person name="Dyer P.S."/>
            <person name="Fillinger S."/>
            <person name="Fournier E."/>
            <person name="Gout L."/>
            <person name="Hahn M."/>
            <person name="Kohn L."/>
            <person name="Lapalu N."/>
            <person name="Plummer K.M."/>
            <person name="Pradier J.M."/>
            <person name="Quevillon E."/>
            <person name="Sharon A."/>
            <person name="Simon A."/>
            <person name="ten Have A."/>
            <person name="Tudzynski B."/>
            <person name="Tudzynski P."/>
            <person name="Wincker P."/>
            <person name="Andrew M."/>
            <person name="Anthouard V."/>
            <person name="Beever R.E."/>
            <person name="Beffa R."/>
            <person name="Benoit I."/>
            <person name="Bouzid O."/>
            <person name="Brault B."/>
            <person name="Chen Z."/>
            <person name="Choquer M."/>
            <person name="Collemare J."/>
            <person name="Cotton P."/>
            <person name="Danchin E.G."/>
            <person name="Da Silva C."/>
            <person name="Gautier A."/>
            <person name="Giraud C."/>
            <person name="Giraud T."/>
            <person name="Gonzalez C."/>
            <person name="Grossetete S."/>
            <person name="Guldener U."/>
            <person name="Henrissat B."/>
            <person name="Howlett B.J."/>
            <person name="Kodira C."/>
            <person name="Kretschmer M."/>
            <person name="Lappartient A."/>
            <person name="Leroch M."/>
            <person name="Levis C."/>
            <person name="Mauceli E."/>
            <person name="Neuveglise C."/>
            <person name="Oeser B."/>
            <person name="Pearson M."/>
            <person name="Poulain J."/>
            <person name="Poussereau N."/>
            <person name="Quesneville H."/>
            <person name="Rascle C."/>
            <person name="Schumacher J."/>
            <person name="Segurens B."/>
            <person name="Sexton A."/>
            <person name="Silva E."/>
            <person name="Sirven C."/>
            <person name="Soanes D.M."/>
            <person name="Talbot N.J."/>
            <person name="Templeton M."/>
            <person name="Yandava C."/>
            <person name="Yarden O."/>
            <person name="Zeng Q."/>
            <person name="Rollins J.A."/>
            <person name="Lebrun M.H."/>
            <person name="Dickman M."/>
        </authorList>
    </citation>
    <scope>NUCLEOTIDE SEQUENCE [LARGE SCALE GENOMIC DNA]</scope>
    <source>
        <strain evidence="3">ATCC 18683 / 1980 / Ss-1</strain>
    </source>
</reference>
<dbReference type="AlphaFoldDB" id="A7EM82"/>
<proteinExistence type="predicted"/>
<gene>
    <name evidence="2" type="ORF">SS1G_06429</name>
</gene>
<feature type="region of interest" description="Disordered" evidence="1">
    <location>
        <begin position="59"/>
        <end position="79"/>
    </location>
</feature>
<keyword evidence="3" id="KW-1185">Reference proteome</keyword>
<feature type="region of interest" description="Disordered" evidence="1">
    <location>
        <begin position="1"/>
        <end position="39"/>
    </location>
</feature>
<organism evidence="2 3">
    <name type="scientific">Sclerotinia sclerotiorum (strain ATCC 18683 / 1980 / Ss-1)</name>
    <name type="common">White mold</name>
    <name type="synonym">Whetzelinia sclerotiorum</name>
    <dbReference type="NCBI Taxonomy" id="665079"/>
    <lineage>
        <taxon>Eukaryota</taxon>
        <taxon>Fungi</taxon>
        <taxon>Dikarya</taxon>
        <taxon>Ascomycota</taxon>
        <taxon>Pezizomycotina</taxon>
        <taxon>Leotiomycetes</taxon>
        <taxon>Helotiales</taxon>
        <taxon>Sclerotiniaceae</taxon>
        <taxon>Sclerotinia</taxon>
    </lineage>
</organism>
<dbReference type="GeneID" id="5488650"/>
<dbReference type="RefSeq" id="XP_001592190.1">
    <property type="nucleotide sequence ID" value="XM_001592140.1"/>
</dbReference>
<dbReference type="InParanoid" id="A7EM82"/>
<dbReference type="Proteomes" id="UP000001312">
    <property type="component" value="Unassembled WGS sequence"/>
</dbReference>
<evidence type="ECO:0000313" key="2">
    <source>
        <dbReference type="EMBL" id="EDO03948.1"/>
    </source>
</evidence>
<dbReference type="EMBL" id="CH476628">
    <property type="protein sequence ID" value="EDO03948.1"/>
    <property type="molecule type" value="Genomic_DNA"/>
</dbReference>